<feature type="region of interest" description="Disordered" evidence="1">
    <location>
        <begin position="75"/>
        <end position="108"/>
    </location>
</feature>
<protein>
    <submittedName>
        <fullName evidence="2">Uncharacterized protein</fullName>
    </submittedName>
</protein>
<dbReference type="EMBL" id="KQ090328">
    <property type="protein sequence ID" value="KMS97321.1"/>
    <property type="molecule type" value="Genomic_DNA"/>
</dbReference>
<dbReference type="AlphaFoldDB" id="A0A0J8B8L4"/>
<keyword evidence="3" id="KW-1185">Reference proteome</keyword>
<evidence type="ECO:0000256" key="1">
    <source>
        <dbReference type="SAM" id="MobiDB-lite"/>
    </source>
</evidence>
<reference evidence="2 3" key="1">
    <citation type="journal article" date="2014" name="Nature">
        <title>The genome of the recently domesticated crop plant sugar beet (Beta vulgaris).</title>
        <authorList>
            <person name="Dohm J.C."/>
            <person name="Minoche A.E."/>
            <person name="Holtgrawe D."/>
            <person name="Capella-Gutierrez S."/>
            <person name="Zakrzewski F."/>
            <person name="Tafer H."/>
            <person name="Rupp O."/>
            <person name="Sorensen T.R."/>
            <person name="Stracke R."/>
            <person name="Reinhardt R."/>
            <person name="Goesmann A."/>
            <person name="Kraft T."/>
            <person name="Schulz B."/>
            <person name="Stadler P.F."/>
            <person name="Schmidt T."/>
            <person name="Gabaldon T."/>
            <person name="Lehrach H."/>
            <person name="Weisshaar B."/>
            <person name="Himmelbauer H."/>
        </authorList>
    </citation>
    <scope>NUCLEOTIDE SEQUENCE [LARGE SCALE GENOMIC DNA]</scope>
    <source>
        <tissue evidence="2">Taproot</tissue>
    </source>
</reference>
<evidence type="ECO:0000313" key="3">
    <source>
        <dbReference type="Proteomes" id="UP000035740"/>
    </source>
</evidence>
<sequence>MQQRLSLNFILTITPSNISSALLASLSLSSSSSSISLSLPLFLSSSSSPIPTFLALSLSHSRHYRKSLSLSPEFRKNNFQAHRNNKRRPLTLVGTANEDLPLSPAKGD</sequence>
<proteinExistence type="predicted"/>
<accession>A0A0J8B8L4</accession>
<organism evidence="2 3">
    <name type="scientific">Beta vulgaris subsp. vulgaris</name>
    <name type="common">Beet</name>
    <dbReference type="NCBI Taxonomy" id="3555"/>
    <lineage>
        <taxon>Eukaryota</taxon>
        <taxon>Viridiplantae</taxon>
        <taxon>Streptophyta</taxon>
        <taxon>Embryophyta</taxon>
        <taxon>Tracheophyta</taxon>
        <taxon>Spermatophyta</taxon>
        <taxon>Magnoliopsida</taxon>
        <taxon>eudicotyledons</taxon>
        <taxon>Gunneridae</taxon>
        <taxon>Pentapetalae</taxon>
        <taxon>Caryophyllales</taxon>
        <taxon>Chenopodiaceae</taxon>
        <taxon>Betoideae</taxon>
        <taxon>Beta</taxon>
    </lineage>
</organism>
<name>A0A0J8B8L4_BETVV</name>
<gene>
    <name evidence="2" type="ORF">BVRB_6g156180</name>
</gene>
<dbReference type="Proteomes" id="UP000035740">
    <property type="component" value="Unassembled WGS sequence"/>
</dbReference>
<evidence type="ECO:0000313" key="2">
    <source>
        <dbReference type="EMBL" id="KMS97321.1"/>
    </source>
</evidence>
<dbReference type="Gramene" id="KMS97321">
    <property type="protein sequence ID" value="KMS97321"/>
    <property type="gene ID" value="BVRB_6g156180"/>
</dbReference>